<proteinExistence type="predicted"/>
<reference evidence="1 2" key="1">
    <citation type="submission" date="2019-04" db="EMBL/GenBank/DDBJ databases">
        <title>High contiguity whole genome sequence and gene annotation resource for two Venturia nashicola isolates.</title>
        <authorList>
            <person name="Prokchorchik M."/>
            <person name="Won K."/>
            <person name="Lee Y."/>
            <person name="Choi E.D."/>
            <person name="Segonzac C."/>
            <person name="Sohn K.H."/>
        </authorList>
    </citation>
    <scope>NUCLEOTIDE SEQUENCE [LARGE SCALE GENOMIC DNA]</scope>
    <source>
        <strain evidence="1 2">PRI2</strain>
    </source>
</reference>
<gene>
    <name evidence="1" type="ORF">E6O75_ATG06443</name>
</gene>
<organism evidence="1 2">
    <name type="scientific">Venturia nashicola</name>
    <dbReference type="NCBI Taxonomy" id="86259"/>
    <lineage>
        <taxon>Eukaryota</taxon>
        <taxon>Fungi</taxon>
        <taxon>Dikarya</taxon>
        <taxon>Ascomycota</taxon>
        <taxon>Pezizomycotina</taxon>
        <taxon>Dothideomycetes</taxon>
        <taxon>Pleosporomycetidae</taxon>
        <taxon>Venturiales</taxon>
        <taxon>Venturiaceae</taxon>
        <taxon>Venturia</taxon>
    </lineage>
</organism>
<keyword evidence="2" id="KW-1185">Reference proteome</keyword>
<sequence length="271" mass="31172">MDRDRGTGGGRFASGGEFYLKLHRGIWPLFAWSEQERLGVSGAREFDRGGHVLEDIEYQLPVHNCSWSTFYHATIWSTFYQATIWSTFYQATIWSTFYQATIWSTFYQATIWSTFYQATIWSTFYQATISPRLMSCTKSPNAGGPADSSHTFGETACRLPFHLQARILSTNGRKLPVLPLALHSMASDCRNMIRTATPSLDPFFLFRSISSFIRKRPLRKVAWLIDLDLHTTRRSICLSSPLLSAPWNSNNTHSSFQFFFLTLFLTFFDIE</sequence>
<dbReference type="AlphaFoldDB" id="A0A4Z1NQQ1"/>
<dbReference type="EMBL" id="SNSC02000014">
    <property type="protein sequence ID" value="TID18367.1"/>
    <property type="molecule type" value="Genomic_DNA"/>
</dbReference>
<evidence type="ECO:0000313" key="2">
    <source>
        <dbReference type="Proteomes" id="UP000298493"/>
    </source>
</evidence>
<accession>A0A4Z1NQQ1</accession>
<comment type="caution">
    <text evidence="1">The sequence shown here is derived from an EMBL/GenBank/DDBJ whole genome shotgun (WGS) entry which is preliminary data.</text>
</comment>
<protein>
    <submittedName>
        <fullName evidence="1">Uncharacterized protein</fullName>
    </submittedName>
</protein>
<name>A0A4Z1NQQ1_9PEZI</name>
<dbReference type="Proteomes" id="UP000298493">
    <property type="component" value="Unassembled WGS sequence"/>
</dbReference>
<evidence type="ECO:0000313" key="1">
    <source>
        <dbReference type="EMBL" id="TID18367.1"/>
    </source>
</evidence>